<dbReference type="Pfam" id="PF13439">
    <property type="entry name" value="Glyco_transf_4"/>
    <property type="match status" value="1"/>
</dbReference>
<proteinExistence type="predicted"/>
<keyword evidence="3" id="KW-0808">Transferase</keyword>
<gene>
    <name evidence="3" type="ORF">ENU08_08405</name>
</gene>
<protein>
    <submittedName>
        <fullName evidence="3">Glycosyltransferase family 1 protein</fullName>
    </submittedName>
</protein>
<dbReference type="AlphaFoldDB" id="A0A7C4NNQ9"/>
<dbReference type="GO" id="GO:0016757">
    <property type="term" value="F:glycosyltransferase activity"/>
    <property type="evidence" value="ECO:0007669"/>
    <property type="project" value="InterPro"/>
</dbReference>
<dbReference type="SUPFAM" id="SSF53756">
    <property type="entry name" value="UDP-Glycosyltransferase/glycogen phosphorylase"/>
    <property type="match status" value="1"/>
</dbReference>
<evidence type="ECO:0000313" key="3">
    <source>
        <dbReference type="EMBL" id="HGQ65247.1"/>
    </source>
</evidence>
<dbReference type="InterPro" id="IPR028098">
    <property type="entry name" value="Glyco_trans_4-like_N"/>
</dbReference>
<evidence type="ECO:0000259" key="2">
    <source>
        <dbReference type="Pfam" id="PF13439"/>
    </source>
</evidence>
<feature type="domain" description="Glycosyl transferase family 1" evidence="1">
    <location>
        <begin position="206"/>
        <end position="368"/>
    </location>
</feature>
<name>A0A7C4NNQ9_9CREN</name>
<dbReference type="PANTHER" id="PTHR45947">
    <property type="entry name" value="SULFOQUINOVOSYL TRANSFERASE SQD2"/>
    <property type="match status" value="1"/>
</dbReference>
<sequence>MKVMLITFEYPPNISGGIGSFNYELAKGFSKNNVDVVVVAGGNSDFILKDHRIKAYFLKTPMLRPREFYFQIYNAKRIADIVEKEKPNVIQLNSSFNPFLKILKRRSSLTSAIVQVYHGSPGPFSRLYEDLRNLFIYDVIWTLALHVHAHLGKYIADSLEYVDAVVHVAKHVMYYNLRYSEVSEKLREKINVVIYPGIETDYLEQLRRKTSLKKPKSLIFGARLVPYKGVKYLLEAFKLAWKEDKEISLHICGDGPLRLQVVRMIKNMQHQGIFNIYYHGKLDREAFLKAIARSHVLVHPSLYEAASLVLIESSLLGTPVLAHKAPYSEEFVEKLNTGVTVNTRDVEKFASAILSMLYDEELIYRMIESLKSICKLFNINEVVGKYMELYRRLI</sequence>
<dbReference type="InterPro" id="IPR050194">
    <property type="entry name" value="Glycosyltransferase_grp1"/>
</dbReference>
<organism evidence="3">
    <name type="scientific">Ignisphaera aggregans</name>
    <dbReference type="NCBI Taxonomy" id="334771"/>
    <lineage>
        <taxon>Archaea</taxon>
        <taxon>Thermoproteota</taxon>
        <taxon>Thermoprotei</taxon>
        <taxon>Desulfurococcales</taxon>
        <taxon>Desulfurococcaceae</taxon>
        <taxon>Ignisphaera</taxon>
    </lineage>
</organism>
<dbReference type="CDD" id="cd03801">
    <property type="entry name" value="GT4_PimA-like"/>
    <property type="match status" value="1"/>
</dbReference>
<comment type="caution">
    <text evidence="3">The sequence shown here is derived from an EMBL/GenBank/DDBJ whole genome shotgun (WGS) entry which is preliminary data.</text>
</comment>
<evidence type="ECO:0000259" key="1">
    <source>
        <dbReference type="Pfam" id="PF00534"/>
    </source>
</evidence>
<dbReference type="Gene3D" id="3.40.50.2000">
    <property type="entry name" value="Glycogen Phosphorylase B"/>
    <property type="match status" value="2"/>
</dbReference>
<accession>A0A7C4NNQ9</accession>
<feature type="domain" description="Glycosyltransferase subfamily 4-like N-terminal" evidence="2">
    <location>
        <begin position="16"/>
        <end position="178"/>
    </location>
</feature>
<reference evidence="3" key="1">
    <citation type="journal article" date="2020" name="mSystems">
        <title>Genome- and Community-Level Interaction Insights into Carbon Utilization and Element Cycling Functions of Hydrothermarchaeota in Hydrothermal Sediment.</title>
        <authorList>
            <person name="Zhou Z."/>
            <person name="Liu Y."/>
            <person name="Xu W."/>
            <person name="Pan J."/>
            <person name="Luo Z.H."/>
            <person name="Li M."/>
        </authorList>
    </citation>
    <scope>NUCLEOTIDE SEQUENCE [LARGE SCALE GENOMIC DNA]</scope>
    <source>
        <strain evidence="3">SpSt-637</strain>
    </source>
</reference>
<dbReference type="Pfam" id="PF00534">
    <property type="entry name" value="Glycos_transf_1"/>
    <property type="match status" value="1"/>
</dbReference>
<dbReference type="PANTHER" id="PTHR45947:SF3">
    <property type="entry name" value="SULFOQUINOVOSYL TRANSFERASE SQD2"/>
    <property type="match status" value="1"/>
</dbReference>
<dbReference type="InterPro" id="IPR001296">
    <property type="entry name" value="Glyco_trans_1"/>
</dbReference>
<dbReference type="EMBL" id="DTBD01000081">
    <property type="protein sequence ID" value="HGQ65247.1"/>
    <property type="molecule type" value="Genomic_DNA"/>
</dbReference>